<name>A0AA39LZ82_9BILA</name>
<reference evidence="2" key="1">
    <citation type="submission" date="2023-06" db="EMBL/GenBank/DDBJ databases">
        <title>Genomic analysis of the entomopathogenic nematode Steinernema hermaphroditum.</title>
        <authorList>
            <person name="Schwarz E.M."/>
            <person name="Heppert J.K."/>
            <person name="Baniya A."/>
            <person name="Schwartz H.T."/>
            <person name="Tan C.-H."/>
            <person name="Antoshechkin I."/>
            <person name="Sternberg P.W."/>
            <person name="Goodrich-Blair H."/>
            <person name="Dillman A.R."/>
        </authorList>
    </citation>
    <scope>NUCLEOTIDE SEQUENCE</scope>
    <source>
        <strain evidence="2">PS9179</strain>
        <tissue evidence="2">Whole animal</tissue>
    </source>
</reference>
<feature type="transmembrane region" description="Helical" evidence="1">
    <location>
        <begin position="118"/>
        <end position="140"/>
    </location>
</feature>
<evidence type="ECO:0000256" key="1">
    <source>
        <dbReference type="SAM" id="Phobius"/>
    </source>
</evidence>
<organism evidence="2 3">
    <name type="scientific">Steinernema hermaphroditum</name>
    <dbReference type="NCBI Taxonomy" id="289476"/>
    <lineage>
        <taxon>Eukaryota</taxon>
        <taxon>Metazoa</taxon>
        <taxon>Ecdysozoa</taxon>
        <taxon>Nematoda</taxon>
        <taxon>Chromadorea</taxon>
        <taxon>Rhabditida</taxon>
        <taxon>Tylenchina</taxon>
        <taxon>Panagrolaimomorpha</taxon>
        <taxon>Strongyloidoidea</taxon>
        <taxon>Steinernematidae</taxon>
        <taxon>Steinernema</taxon>
    </lineage>
</organism>
<evidence type="ECO:0000313" key="2">
    <source>
        <dbReference type="EMBL" id="KAK0414724.1"/>
    </source>
</evidence>
<keyword evidence="3" id="KW-1185">Reference proteome</keyword>
<dbReference type="Proteomes" id="UP001175271">
    <property type="component" value="Unassembled WGS sequence"/>
</dbReference>
<comment type="caution">
    <text evidence="2">The sequence shown here is derived from an EMBL/GenBank/DDBJ whole genome shotgun (WGS) entry which is preliminary data.</text>
</comment>
<accession>A0AA39LZ82</accession>
<keyword evidence="1" id="KW-0812">Transmembrane</keyword>
<gene>
    <name evidence="2" type="ORF">QR680_011585</name>
</gene>
<feature type="transmembrane region" description="Helical" evidence="1">
    <location>
        <begin position="83"/>
        <end position="106"/>
    </location>
</feature>
<dbReference type="EMBL" id="JAUCMV010000002">
    <property type="protein sequence ID" value="KAK0414724.1"/>
    <property type="molecule type" value="Genomic_DNA"/>
</dbReference>
<feature type="transmembrane region" description="Helical" evidence="1">
    <location>
        <begin position="54"/>
        <end position="76"/>
    </location>
</feature>
<evidence type="ECO:0000313" key="3">
    <source>
        <dbReference type="Proteomes" id="UP001175271"/>
    </source>
</evidence>
<keyword evidence="1" id="KW-1133">Transmembrane helix</keyword>
<evidence type="ECO:0008006" key="4">
    <source>
        <dbReference type="Google" id="ProtNLM"/>
    </source>
</evidence>
<sequence length="163" mass="17998">MSSMSSSIRQDTCLCGCTYFCGGKTIGILSILAASSQIFMGLLSFMSLRQLYHIGYMATAVLFLVGCICLLVSVFGKINPDIIWVYIVSCILTFLAHTLDVILYAIEKFETNFSIGTVTTMAASWLVVAGFTTFFIYIAVKCKKSLEALRKSRMRGSRSNDLM</sequence>
<dbReference type="AlphaFoldDB" id="A0AA39LZ82"/>
<proteinExistence type="predicted"/>
<keyword evidence="1" id="KW-0472">Membrane</keyword>
<protein>
    <recommendedName>
        <fullName evidence="4">MARVEL domain-containing protein</fullName>
    </recommendedName>
</protein>